<organism evidence="12 13">
    <name type="scientific">Halobacillus salinarum</name>
    <dbReference type="NCBI Taxonomy" id="2932257"/>
    <lineage>
        <taxon>Bacteria</taxon>
        <taxon>Bacillati</taxon>
        <taxon>Bacillota</taxon>
        <taxon>Bacilli</taxon>
        <taxon>Bacillales</taxon>
        <taxon>Bacillaceae</taxon>
        <taxon>Halobacillus</taxon>
    </lineage>
</organism>
<evidence type="ECO:0000256" key="7">
    <source>
        <dbReference type="ARBA" id="ARBA00023163"/>
    </source>
</evidence>
<comment type="subcellular location">
    <subcellularLocation>
        <location evidence="1">Cytoplasm</location>
    </subcellularLocation>
</comment>
<keyword evidence="13" id="KW-1185">Reference proteome</keyword>
<dbReference type="PROSITE" id="PS01124">
    <property type="entry name" value="HTH_ARAC_FAMILY_2"/>
    <property type="match status" value="1"/>
</dbReference>
<dbReference type="RefSeq" id="WP_244709698.1">
    <property type="nucleotide sequence ID" value="NZ_CP095073.1"/>
</dbReference>
<keyword evidence="6" id="KW-0238">DNA-binding</keyword>
<dbReference type="Gene3D" id="1.10.10.60">
    <property type="entry name" value="Homeodomain-like"/>
    <property type="match status" value="2"/>
</dbReference>
<dbReference type="InterPro" id="IPR011006">
    <property type="entry name" value="CheY-like_superfamily"/>
</dbReference>
<reference evidence="12 13" key="1">
    <citation type="submission" date="2022-04" db="EMBL/GenBank/DDBJ databases">
        <title>Halobacillus sp. isolated from saltern.</title>
        <authorList>
            <person name="Won M."/>
            <person name="Lee C.-M."/>
            <person name="Woen H.-Y."/>
            <person name="Kwon S.-W."/>
        </authorList>
    </citation>
    <scope>NUCLEOTIDE SEQUENCE [LARGE SCALE GENOMIC DNA]</scope>
    <source>
        <strain evidence="12 13">SSBR10-3</strain>
    </source>
</reference>
<keyword evidence="3 8" id="KW-0597">Phosphoprotein</keyword>
<feature type="coiled-coil region" evidence="9">
    <location>
        <begin position="108"/>
        <end position="135"/>
    </location>
</feature>
<dbReference type="Proteomes" id="UP000831787">
    <property type="component" value="Chromosome"/>
</dbReference>
<dbReference type="PROSITE" id="PS50110">
    <property type="entry name" value="RESPONSE_REGULATORY"/>
    <property type="match status" value="1"/>
</dbReference>
<dbReference type="SMART" id="SM00342">
    <property type="entry name" value="HTH_ARAC"/>
    <property type="match status" value="1"/>
</dbReference>
<dbReference type="EMBL" id="CP095073">
    <property type="protein sequence ID" value="UOQ44054.1"/>
    <property type="molecule type" value="Genomic_DNA"/>
</dbReference>
<dbReference type="SUPFAM" id="SSF46689">
    <property type="entry name" value="Homeodomain-like"/>
    <property type="match status" value="1"/>
</dbReference>
<evidence type="ECO:0000256" key="8">
    <source>
        <dbReference type="PROSITE-ProRule" id="PRU00169"/>
    </source>
</evidence>
<sequence>MKILIVDDEQAIHKQLTDELPWLEAGWELAGHAYNGEEASSLVEEMHPDIIITDIKMPLKNGLEFMEHLKTFSFKGKVIVLSGYGDFQYSRPAFLLDAFEYLLKPVKVAEMVNILSRAEDEIRKQSQDFVEHIQEQKTLNKGLVLMQDEFLSEIVLGSIKDENEIIVRGEELYINFTESSYSLIVMKLINFDQVVEQNYSGDRYSCYYAIRNIIRECLDHTEGISFRYLKNSNEFIFVYPSETNHKMKIEKIISSLFHAFSTYLSLVAYCGISRIKNKLDSIPIAYQESNAAINNIKIYLNNQLMWYNTDLLDKNTEVLEEWKEIHHLFDCLVKERPLYSKHELISKLNGVMGETYLSETDGNHLRKAIHPLINTLQQSSNHSLDFSILINKLEVFLTELKIEEVRQLLISIVYRLLEYNKDGAHAYGKNLIEMTKKYVEDNYSTVNLEVISDKFYVNKNYYCSLFKKVTGENFSTYLKDVRMNKAMKLLVNSDLKTYEISEIVGYRDQRYFSQVFKKYVGIKPTQYRVKHR</sequence>
<dbReference type="Pfam" id="PF00072">
    <property type="entry name" value="Response_reg"/>
    <property type="match status" value="1"/>
</dbReference>
<keyword evidence="7" id="KW-0804">Transcription</keyword>
<evidence type="ECO:0000313" key="12">
    <source>
        <dbReference type="EMBL" id="UOQ44054.1"/>
    </source>
</evidence>
<evidence type="ECO:0000256" key="2">
    <source>
        <dbReference type="ARBA" id="ARBA00022490"/>
    </source>
</evidence>
<evidence type="ECO:0000256" key="1">
    <source>
        <dbReference type="ARBA" id="ARBA00004496"/>
    </source>
</evidence>
<keyword evidence="4" id="KW-0902">Two-component regulatory system</keyword>
<evidence type="ECO:0000256" key="9">
    <source>
        <dbReference type="SAM" id="Coils"/>
    </source>
</evidence>
<dbReference type="InterPro" id="IPR018060">
    <property type="entry name" value="HTH_AraC"/>
</dbReference>
<feature type="domain" description="HTH araC/xylS-type" evidence="10">
    <location>
        <begin position="433"/>
        <end position="530"/>
    </location>
</feature>
<evidence type="ECO:0000256" key="5">
    <source>
        <dbReference type="ARBA" id="ARBA00023015"/>
    </source>
</evidence>
<name>A0ABY4EK97_9BACI</name>
<feature type="modified residue" description="4-aspartylphosphate" evidence="8">
    <location>
        <position position="54"/>
    </location>
</feature>
<dbReference type="CDD" id="cd17536">
    <property type="entry name" value="REC_YesN-like"/>
    <property type="match status" value="1"/>
</dbReference>
<accession>A0ABY4EK97</accession>
<protein>
    <submittedName>
        <fullName evidence="12">Response regulator</fullName>
    </submittedName>
</protein>
<dbReference type="PANTHER" id="PTHR42713:SF3">
    <property type="entry name" value="TRANSCRIPTIONAL REGULATORY PROTEIN HPTR"/>
    <property type="match status" value="1"/>
</dbReference>
<evidence type="ECO:0000256" key="4">
    <source>
        <dbReference type="ARBA" id="ARBA00023012"/>
    </source>
</evidence>
<gene>
    <name evidence="12" type="ORF">MUN89_19660</name>
</gene>
<dbReference type="Gene3D" id="3.40.50.2300">
    <property type="match status" value="1"/>
</dbReference>
<evidence type="ECO:0000259" key="11">
    <source>
        <dbReference type="PROSITE" id="PS50110"/>
    </source>
</evidence>
<dbReference type="InterPro" id="IPR009057">
    <property type="entry name" value="Homeodomain-like_sf"/>
</dbReference>
<keyword evidence="2" id="KW-0963">Cytoplasm</keyword>
<proteinExistence type="predicted"/>
<dbReference type="SUPFAM" id="SSF52172">
    <property type="entry name" value="CheY-like"/>
    <property type="match status" value="1"/>
</dbReference>
<dbReference type="PANTHER" id="PTHR42713">
    <property type="entry name" value="HISTIDINE KINASE-RELATED"/>
    <property type="match status" value="1"/>
</dbReference>
<keyword evidence="5" id="KW-0805">Transcription regulation</keyword>
<evidence type="ECO:0000313" key="13">
    <source>
        <dbReference type="Proteomes" id="UP000831787"/>
    </source>
</evidence>
<evidence type="ECO:0000259" key="10">
    <source>
        <dbReference type="PROSITE" id="PS01124"/>
    </source>
</evidence>
<dbReference type="InterPro" id="IPR001789">
    <property type="entry name" value="Sig_transdc_resp-reg_receiver"/>
</dbReference>
<evidence type="ECO:0000256" key="6">
    <source>
        <dbReference type="ARBA" id="ARBA00023125"/>
    </source>
</evidence>
<dbReference type="SMART" id="SM00448">
    <property type="entry name" value="REC"/>
    <property type="match status" value="1"/>
</dbReference>
<dbReference type="InterPro" id="IPR051552">
    <property type="entry name" value="HptR"/>
</dbReference>
<evidence type="ECO:0000256" key="3">
    <source>
        <dbReference type="ARBA" id="ARBA00022553"/>
    </source>
</evidence>
<dbReference type="Pfam" id="PF12833">
    <property type="entry name" value="HTH_18"/>
    <property type="match status" value="1"/>
</dbReference>
<keyword evidence="9" id="KW-0175">Coiled coil</keyword>
<feature type="domain" description="Response regulatory" evidence="11">
    <location>
        <begin position="2"/>
        <end position="119"/>
    </location>
</feature>